<name>A0AA88E9P8_FICCA</name>
<accession>A0AA88E9P8</accession>
<sequence>MTSKVLEVGLRGWFTAVADVGWSRLGVAGLLPSSTRDGDHDLSRLVDRHPRGGESKTFAILVAWVFVSLWRSRDARGDLRGLCCLWSGWVTIVGEGDLPAVGDV</sequence>
<evidence type="ECO:0000313" key="2">
    <source>
        <dbReference type="Proteomes" id="UP001187192"/>
    </source>
</evidence>
<dbReference type="EMBL" id="BTGU01000285">
    <property type="protein sequence ID" value="GMN66074.1"/>
    <property type="molecule type" value="Genomic_DNA"/>
</dbReference>
<proteinExistence type="predicted"/>
<dbReference type="Proteomes" id="UP001187192">
    <property type="component" value="Unassembled WGS sequence"/>
</dbReference>
<dbReference type="AlphaFoldDB" id="A0AA88E9P8"/>
<reference evidence="1" key="1">
    <citation type="submission" date="2023-07" db="EMBL/GenBank/DDBJ databases">
        <title>draft genome sequence of fig (Ficus carica).</title>
        <authorList>
            <person name="Takahashi T."/>
            <person name="Nishimura K."/>
        </authorList>
    </citation>
    <scope>NUCLEOTIDE SEQUENCE</scope>
</reference>
<organism evidence="1 2">
    <name type="scientific">Ficus carica</name>
    <name type="common">Common fig</name>
    <dbReference type="NCBI Taxonomy" id="3494"/>
    <lineage>
        <taxon>Eukaryota</taxon>
        <taxon>Viridiplantae</taxon>
        <taxon>Streptophyta</taxon>
        <taxon>Embryophyta</taxon>
        <taxon>Tracheophyta</taxon>
        <taxon>Spermatophyta</taxon>
        <taxon>Magnoliopsida</taxon>
        <taxon>eudicotyledons</taxon>
        <taxon>Gunneridae</taxon>
        <taxon>Pentapetalae</taxon>
        <taxon>rosids</taxon>
        <taxon>fabids</taxon>
        <taxon>Rosales</taxon>
        <taxon>Moraceae</taxon>
        <taxon>Ficeae</taxon>
        <taxon>Ficus</taxon>
    </lineage>
</organism>
<protein>
    <submittedName>
        <fullName evidence="1">Uncharacterized protein</fullName>
    </submittedName>
</protein>
<evidence type="ECO:0000313" key="1">
    <source>
        <dbReference type="EMBL" id="GMN66074.1"/>
    </source>
</evidence>
<gene>
    <name evidence="1" type="ORF">TIFTF001_035151</name>
</gene>
<comment type="caution">
    <text evidence="1">The sequence shown here is derived from an EMBL/GenBank/DDBJ whole genome shotgun (WGS) entry which is preliminary data.</text>
</comment>
<keyword evidence="2" id="KW-1185">Reference proteome</keyword>